<gene>
    <name evidence="1" type="ORF">MNAB215_5565</name>
</gene>
<dbReference type="RefSeq" id="WP_077081620.1">
    <property type="nucleotide sequence ID" value="NZ_FUEZ01000004.1"/>
</dbReference>
<dbReference type="STRING" id="1841861.GCA_900157365_03884"/>
<sequence>MSKKTTDPASPLYQADITGVGFLPSDSMIDDSIGSVPATMDYAQTDPQVDAGTDMVVPAPLPGSIATHIEPTESDYNTLSDHRYTMLGDD</sequence>
<evidence type="ECO:0000313" key="1">
    <source>
        <dbReference type="EMBL" id="SPM43343.1"/>
    </source>
</evidence>
<dbReference type="AlphaFoldDB" id="A0A2U3PHX2"/>
<dbReference type="EMBL" id="FUEZ01000004">
    <property type="protein sequence ID" value="SPM43343.1"/>
    <property type="molecule type" value="Genomic_DNA"/>
</dbReference>
<protein>
    <submittedName>
        <fullName evidence="1">Mycobacterium numidiamassiliense ORFan</fullName>
    </submittedName>
</protein>
<reference evidence="1 2" key="1">
    <citation type="submission" date="2017-01" db="EMBL/GenBank/DDBJ databases">
        <authorList>
            <consortium name="Urmite Genomes"/>
        </authorList>
    </citation>
    <scope>NUCLEOTIDE SEQUENCE [LARGE SCALE GENOMIC DNA]</scope>
    <source>
        <strain evidence="1 2">AB215</strain>
    </source>
</reference>
<evidence type="ECO:0000313" key="2">
    <source>
        <dbReference type="Proteomes" id="UP000240424"/>
    </source>
</evidence>
<proteinExistence type="predicted"/>
<accession>A0A2U3PHX2</accession>
<dbReference type="Proteomes" id="UP000240424">
    <property type="component" value="Unassembled WGS sequence"/>
</dbReference>
<organism evidence="1 2">
    <name type="scientific">Mycobacterium numidiamassiliense</name>
    <dbReference type="NCBI Taxonomy" id="1841861"/>
    <lineage>
        <taxon>Bacteria</taxon>
        <taxon>Bacillati</taxon>
        <taxon>Actinomycetota</taxon>
        <taxon>Actinomycetes</taxon>
        <taxon>Mycobacteriales</taxon>
        <taxon>Mycobacteriaceae</taxon>
        <taxon>Mycobacterium</taxon>
    </lineage>
</organism>
<name>A0A2U3PHX2_9MYCO</name>
<keyword evidence="2" id="KW-1185">Reference proteome</keyword>